<evidence type="ECO:0000313" key="1">
    <source>
        <dbReference type="EMBL" id="NML68162.1"/>
    </source>
</evidence>
<dbReference type="Proteomes" id="UP000559626">
    <property type="component" value="Unassembled WGS sequence"/>
</dbReference>
<dbReference type="RefSeq" id="WP_169533869.1">
    <property type="nucleotide sequence ID" value="NZ_JABBGH010000006.1"/>
</dbReference>
<gene>
    <name evidence="1" type="ORF">HHL22_23425</name>
</gene>
<dbReference type="EMBL" id="JABBGH010000006">
    <property type="protein sequence ID" value="NML68162.1"/>
    <property type="molecule type" value="Genomic_DNA"/>
</dbReference>
<sequence>MTPIPPRSAGTTAGERYLAQLCHRSFLSLWNYSNPYTDEGKKTPANVGKELCDQLVIFGNHVIIFSDKDWAYPTTEDEQVNWSRYFKKAIWKSAGQIWGAENWLKRFPNRIYEDAACQRPLRAALPPTTMMKVHRVLVTHRVSAACQAVYEGMGSLIVDTSLVGEAHFQRHPEGPTTQPRELEPFTVGHLDPARGYVHVFDDASLITVLRTLDTITDFVQYLERKEAYLLKPGRTVWAAGEEDLLAYYLRHTDAQDEHCFPADSGQATTDEEFEEGGWALFAGEELPRKLASDQVSYTWDRIIEFVTQHFESNTLHYATDYSYEAHEKALRFLAQEPRLSRRMLARPLADLMTNSPATNPLMRMADSPSHPGVRFVFLAYPRQPGLTDEQYRQQRYAYMESYCRVVKLVFFDCVDHLVGISFAGGGRAQIGNVDLFYYPAQEWAPKEHELAVAIQQKTGFLKNYKQSTRQEDEYPD</sequence>
<keyword evidence="2" id="KW-1185">Reference proteome</keyword>
<protein>
    <submittedName>
        <fullName evidence="1">Uncharacterized protein</fullName>
    </submittedName>
</protein>
<name>A0A7Y0AJ45_9BACT</name>
<dbReference type="AlphaFoldDB" id="A0A7Y0AJ45"/>
<organism evidence="1 2">
    <name type="scientific">Hymenobacter polaris</name>
    <dbReference type="NCBI Taxonomy" id="2682546"/>
    <lineage>
        <taxon>Bacteria</taxon>
        <taxon>Pseudomonadati</taxon>
        <taxon>Bacteroidota</taxon>
        <taxon>Cytophagia</taxon>
        <taxon>Cytophagales</taxon>
        <taxon>Hymenobacteraceae</taxon>
        <taxon>Hymenobacter</taxon>
    </lineage>
</organism>
<proteinExistence type="predicted"/>
<comment type="caution">
    <text evidence="1">The sequence shown here is derived from an EMBL/GenBank/DDBJ whole genome shotgun (WGS) entry which is preliminary data.</text>
</comment>
<reference evidence="1 2" key="1">
    <citation type="submission" date="2020-04" db="EMBL/GenBank/DDBJ databases">
        <title>Hymenobacter polaris sp. nov., isolated from Arctic soil.</title>
        <authorList>
            <person name="Dahal R.H."/>
        </authorList>
    </citation>
    <scope>NUCLEOTIDE SEQUENCE [LARGE SCALE GENOMIC DNA]</scope>
    <source>
        <strain evidence="1 2">RP-2-7</strain>
    </source>
</reference>
<evidence type="ECO:0000313" key="2">
    <source>
        <dbReference type="Proteomes" id="UP000559626"/>
    </source>
</evidence>
<accession>A0A7Y0AJ45</accession>